<dbReference type="Proteomes" id="UP001472677">
    <property type="component" value="Unassembled WGS sequence"/>
</dbReference>
<evidence type="ECO:0000313" key="1">
    <source>
        <dbReference type="EMBL" id="KAK8600786.1"/>
    </source>
</evidence>
<sequence length="116" mass="13196">MLRPCGVMVRPLVPPALILPSKKRCLDNASKVADHGASWWVATSSHGAESFELILRYFELDAQNQQNLALQTHEYQYARLRTGTRGSVHALKDWYTEAGYRYGAVKLAYRTDTRLK</sequence>
<organism evidence="1 2">
    <name type="scientific">Hibiscus sabdariffa</name>
    <name type="common">roselle</name>
    <dbReference type="NCBI Taxonomy" id="183260"/>
    <lineage>
        <taxon>Eukaryota</taxon>
        <taxon>Viridiplantae</taxon>
        <taxon>Streptophyta</taxon>
        <taxon>Embryophyta</taxon>
        <taxon>Tracheophyta</taxon>
        <taxon>Spermatophyta</taxon>
        <taxon>Magnoliopsida</taxon>
        <taxon>eudicotyledons</taxon>
        <taxon>Gunneridae</taxon>
        <taxon>Pentapetalae</taxon>
        <taxon>rosids</taxon>
        <taxon>malvids</taxon>
        <taxon>Malvales</taxon>
        <taxon>Malvaceae</taxon>
        <taxon>Malvoideae</taxon>
        <taxon>Hibiscus</taxon>
    </lineage>
</organism>
<dbReference type="EMBL" id="JBBPBM010000001">
    <property type="protein sequence ID" value="KAK8600786.1"/>
    <property type="molecule type" value="Genomic_DNA"/>
</dbReference>
<keyword evidence="2" id="KW-1185">Reference proteome</keyword>
<proteinExistence type="predicted"/>
<name>A0ABR2GCZ1_9ROSI</name>
<accession>A0ABR2GCZ1</accession>
<comment type="caution">
    <text evidence="1">The sequence shown here is derived from an EMBL/GenBank/DDBJ whole genome shotgun (WGS) entry which is preliminary data.</text>
</comment>
<evidence type="ECO:0000313" key="2">
    <source>
        <dbReference type="Proteomes" id="UP001472677"/>
    </source>
</evidence>
<reference evidence="1 2" key="1">
    <citation type="journal article" date="2024" name="G3 (Bethesda)">
        <title>Genome assembly of Hibiscus sabdariffa L. provides insights into metabolisms of medicinal natural products.</title>
        <authorList>
            <person name="Kim T."/>
        </authorList>
    </citation>
    <scope>NUCLEOTIDE SEQUENCE [LARGE SCALE GENOMIC DNA]</scope>
    <source>
        <strain evidence="1">TK-2024</strain>
        <tissue evidence="1">Old leaves</tissue>
    </source>
</reference>
<gene>
    <name evidence="1" type="ORF">V6N12_050634</name>
</gene>
<protein>
    <submittedName>
        <fullName evidence="1">Uncharacterized protein</fullName>
    </submittedName>
</protein>